<organism evidence="2 3">
    <name type="scientific">Polarella glacialis</name>
    <name type="common">Dinoflagellate</name>
    <dbReference type="NCBI Taxonomy" id="89957"/>
    <lineage>
        <taxon>Eukaryota</taxon>
        <taxon>Sar</taxon>
        <taxon>Alveolata</taxon>
        <taxon>Dinophyceae</taxon>
        <taxon>Suessiales</taxon>
        <taxon>Suessiaceae</taxon>
        <taxon>Polarella</taxon>
    </lineage>
</organism>
<protein>
    <recommendedName>
        <fullName evidence="4">TIR domain-containing protein</fullName>
    </recommendedName>
</protein>
<dbReference type="AlphaFoldDB" id="A0A813FZA9"/>
<reference evidence="2" key="1">
    <citation type="submission" date="2021-02" db="EMBL/GenBank/DDBJ databases">
        <authorList>
            <person name="Dougan E. K."/>
            <person name="Rhodes N."/>
            <person name="Thang M."/>
            <person name="Chan C."/>
        </authorList>
    </citation>
    <scope>NUCLEOTIDE SEQUENCE</scope>
</reference>
<dbReference type="InterPro" id="IPR035897">
    <property type="entry name" value="Toll_tir_struct_dom_sf"/>
</dbReference>
<comment type="caution">
    <text evidence="2">The sequence shown here is derived from an EMBL/GenBank/DDBJ whole genome shotgun (WGS) entry which is preliminary data.</text>
</comment>
<feature type="transmembrane region" description="Helical" evidence="1">
    <location>
        <begin position="138"/>
        <end position="160"/>
    </location>
</feature>
<proteinExistence type="predicted"/>
<evidence type="ECO:0000313" key="3">
    <source>
        <dbReference type="Proteomes" id="UP000654075"/>
    </source>
</evidence>
<feature type="transmembrane region" description="Helical" evidence="1">
    <location>
        <begin position="239"/>
        <end position="259"/>
    </location>
</feature>
<evidence type="ECO:0008006" key="4">
    <source>
        <dbReference type="Google" id="ProtNLM"/>
    </source>
</evidence>
<dbReference type="SUPFAM" id="SSF52200">
    <property type="entry name" value="Toll/Interleukin receptor TIR domain"/>
    <property type="match status" value="1"/>
</dbReference>
<keyword evidence="1" id="KW-1133">Transmembrane helix</keyword>
<feature type="transmembrane region" description="Helical" evidence="1">
    <location>
        <begin position="401"/>
        <end position="420"/>
    </location>
</feature>
<gene>
    <name evidence="2" type="ORF">PGLA1383_LOCUS36969</name>
</gene>
<feature type="non-terminal residue" evidence="2">
    <location>
        <position position="1"/>
    </location>
</feature>
<keyword evidence="1" id="KW-0472">Membrane</keyword>
<name>A0A813FZA9_POLGL</name>
<dbReference type="PANTHER" id="PTHR11319">
    <property type="entry name" value="G PROTEIN-COUPLED RECEPTOR-RELATED"/>
    <property type="match status" value="1"/>
</dbReference>
<evidence type="ECO:0000256" key="1">
    <source>
        <dbReference type="SAM" id="Phobius"/>
    </source>
</evidence>
<accession>A0A813FZA9</accession>
<feature type="transmembrane region" description="Helical" evidence="1">
    <location>
        <begin position="207"/>
        <end position="227"/>
    </location>
</feature>
<sequence>NTLSMAARCVKCPDGLSSDGSSTAMQQAGYWAEQTQSRLLQVALPSAAALGGPMLKFDVLRCRDTDQCPAGPLGTCAFGRTGMACNDCMSGFYEADSGTCQPCTGAITWPLVVGIIVCCILAALLFAAIKADISKQSLAIFTVAAVGGQAANAIQALSAIQQINVSWPYPISSVLDVYALIVFDYRVIHTSCIWQVDSSLARFLEKVFTYPIAALMIALTVFISRLVKRPLSLNSALNANGMLLFLFYITLTLAVLLPFQCAPTPNGGKSSMLSDPGVICFESDEHVRLVILSVIGIAVYPVGIAAWLVWVTLSFPNLISSGRGIQVLQRYRFLFGRYKPECYYFGAITLGRNALVALVPVVLVTVPGLEILIMGGVMLGSAVLPARLWPWRTDLASICDVAIYSILVVLLLATGPLITPNESDNLVLPILMCVLALSVIFAVVVATTIAMLQRHRQRNLYGAFLCHHKGGAGVLARFIKMAAAAHTNDQMFLDSDNLEDLDTLFNIVRSETKNVIVIMTPEVLKRIWCAGEIATAFNNGIHILPVICDDLEMPSERDFESILELWTQEQLYTVGALGITVESIMDSYRHLRTLPFVSMPRFGNITEQGNVVIDIVHRLGLPKRIFSEMAGHTDLAKILILGNVTDAEGLATCHVVQKLVQRELQLEATVIQTVQQALSAREHASCMLVVLSGTMLRDSTFASILMTLQNGATFMQNMSSLASGTDSGCDSRDSLGEKRRKLSFVTVNADPRFFFPDEKFYGELADEGLPPHLEPEDGLVLVTCYRSLLKTIALPLMAHGSQTLINMQMHEVCRRVQKSLSEQFDGGLRKRRISWTANDGVKASSSLRSSTAAEHGHERDNTEMVFVTM</sequence>
<evidence type="ECO:0000313" key="2">
    <source>
        <dbReference type="EMBL" id="CAE8619379.1"/>
    </source>
</evidence>
<feature type="transmembrane region" description="Helical" evidence="1">
    <location>
        <begin position="107"/>
        <end position="126"/>
    </location>
</feature>
<dbReference type="EMBL" id="CAJNNV010027001">
    <property type="protein sequence ID" value="CAE8619379.1"/>
    <property type="molecule type" value="Genomic_DNA"/>
</dbReference>
<keyword evidence="1" id="KW-0812">Transmembrane</keyword>
<dbReference type="PANTHER" id="PTHR11319:SF35">
    <property type="entry name" value="OUTER MEMBRANE PROTEIN PMPC-RELATED"/>
    <property type="match status" value="1"/>
</dbReference>
<feature type="transmembrane region" description="Helical" evidence="1">
    <location>
        <begin position="426"/>
        <end position="452"/>
    </location>
</feature>
<dbReference type="Proteomes" id="UP000654075">
    <property type="component" value="Unassembled WGS sequence"/>
</dbReference>
<feature type="transmembrane region" description="Helical" evidence="1">
    <location>
        <begin position="289"/>
        <end position="313"/>
    </location>
</feature>
<keyword evidence="3" id="KW-1185">Reference proteome</keyword>
<dbReference type="OrthoDB" id="439917at2759"/>